<evidence type="ECO:0008006" key="2">
    <source>
        <dbReference type="Google" id="ProtNLM"/>
    </source>
</evidence>
<gene>
    <name evidence="1" type="ORF">LCGC14_1592450</name>
</gene>
<evidence type="ECO:0000313" key="1">
    <source>
        <dbReference type="EMBL" id="KKM25689.1"/>
    </source>
</evidence>
<dbReference type="EMBL" id="LAZR01012663">
    <property type="protein sequence ID" value="KKM25689.1"/>
    <property type="molecule type" value="Genomic_DNA"/>
</dbReference>
<reference evidence="1" key="1">
    <citation type="journal article" date="2015" name="Nature">
        <title>Complex archaea that bridge the gap between prokaryotes and eukaryotes.</title>
        <authorList>
            <person name="Spang A."/>
            <person name="Saw J.H."/>
            <person name="Jorgensen S.L."/>
            <person name="Zaremba-Niedzwiedzka K."/>
            <person name="Martijn J."/>
            <person name="Lind A.E."/>
            <person name="van Eijk R."/>
            <person name="Schleper C."/>
            <person name="Guy L."/>
            <person name="Ettema T.J."/>
        </authorList>
    </citation>
    <scope>NUCLEOTIDE SEQUENCE</scope>
</reference>
<dbReference type="AlphaFoldDB" id="A0A0F9IZX5"/>
<organism evidence="1">
    <name type="scientific">marine sediment metagenome</name>
    <dbReference type="NCBI Taxonomy" id="412755"/>
    <lineage>
        <taxon>unclassified sequences</taxon>
        <taxon>metagenomes</taxon>
        <taxon>ecological metagenomes</taxon>
    </lineage>
</organism>
<name>A0A0F9IZX5_9ZZZZ</name>
<accession>A0A0F9IZX5</accession>
<comment type="caution">
    <text evidence="1">The sequence shown here is derived from an EMBL/GenBank/DDBJ whole genome shotgun (WGS) entry which is preliminary data.</text>
</comment>
<protein>
    <recommendedName>
        <fullName evidence="2">F5/8 type C domain-containing protein</fullName>
    </recommendedName>
</protein>
<sequence length="114" mass="12294">SDDLTLRVLASQLTVSTDTDVELDSEAYVKVPGSALGADVDPTAPGTVLSTTEQWVEIDLGQNSLTRDDVMYIELITNGANDTAGEEVLIHAIELVYRSCLVSYDDNSSTETLR</sequence>
<feature type="non-terminal residue" evidence="1">
    <location>
        <position position="1"/>
    </location>
</feature>
<proteinExistence type="predicted"/>